<dbReference type="EnsemblMetazoa" id="Aqu2.1.29225_001">
    <property type="protein sequence ID" value="Aqu2.1.29225_001"/>
    <property type="gene ID" value="Aqu2.1.29225"/>
</dbReference>
<keyword evidence="2" id="KW-0812">Transmembrane</keyword>
<feature type="compositionally biased region" description="Polar residues" evidence="1">
    <location>
        <begin position="22"/>
        <end position="45"/>
    </location>
</feature>
<proteinExistence type="predicted"/>
<keyword evidence="2" id="KW-0472">Membrane</keyword>
<name>A0A1X7UML7_AMPQE</name>
<dbReference type="AlphaFoldDB" id="A0A1X7UML7"/>
<evidence type="ECO:0000256" key="1">
    <source>
        <dbReference type="SAM" id="MobiDB-lite"/>
    </source>
</evidence>
<keyword evidence="2" id="KW-1133">Transmembrane helix</keyword>
<organism evidence="3">
    <name type="scientific">Amphimedon queenslandica</name>
    <name type="common">Sponge</name>
    <dbReference type="NCBI Taxonomy" id="400682"/>
    <lineage>
        <taxon>Eukaryota</taxon>
        <taxon>Metazoa</taxon>
        <taxon>Porifera</taxon>
        <taxon>Demospongiae</taxon>
        <taxon>Heteroscleromorpha</taxon>
        <taxon>Haplosclerida</taxon>
        <taxon>Niphatidae</taxon>
        <taxon>Amphimedon</taxon>
    </lineage>
</organism>
<sequence>MGDKTSSCVRPLPPVSSDDGANYTSLTNNQFPSNPYHTINDNGATLTPPPEPKKSQSVWSLPFIVVTSLSTIMLLLVVSVLCVLAAVSVSSGYADFTPTNDLVDAIAQVVIQHLSVNNQSSFEGYDELLQATNESLLELKAITDTLSNLSNSSNSTAVVVHDILVIVKKLLMLKEP</sequence>
<feature type="region of interest" description="Disordered" evidence="1">
    <location>
        <begin position="1"/>
        <end position="52"/>
    </location>
</feature>
<feature type="transmembrane region" description="Helical" evidence="2">
    <location>
        <begin position="59"/>
        <end position="87"/>
    </location>
</feature>
<evidence type="ECO:0000313" key="3">
    <source>
        <dbReference type="EnsemblMetazoa" id="Aqu2.1.29225_001"/>
    </source>
</evidence>
<reference evidence="3" key="1">
    <citation type="submission" date="2017-05" db="UniProtKB">
        <authorList>
            <consortium name="EnsemblMetazoa"/>
        </authorList>
    </citation>
    <scope>IDENTIFICATION</scope>
</reference>
<dbReference type="InParanoid" id="A0A1X7UML7"/>
<evidence type="ECO:0000256" key="2">
    <source>
        <dbReference type="SAM" id="Phobius"/>
    </source>
</evidence>
<accession>A0A1X7UML7</accession>
<protein>
    <submittedName>
        <fullName evidence="3">Uncharacterized protein</fullName>
    </submittedName>
</protein>